<keyword evidence="2" id="KW-1185">Reference proteome</keyword>
<proteinExistence type="predicted"/>
<gene>
    <name evidence="1" type="ORF">QQX09_07730</name>
</gene>
<name>A0ABT8G9E2_9MICO</name>
<comment type="caution">
    <text evidence="1">The sequence shown here is derived from an EMBL/GenBank/DDBJ whole genome shotgun (WGS) entry which is preliminary data.</text>
</comment>
<evidence type="ECO:0000313" key="1">
    <source>
        <dbReference type="EMBL" id="MDN4475743.1"/>
    </source>
</evidence>
<evidence type="ECO:0000313" key="2">
    <source>
        <dbReference type="Proteomes" id="UP001172728"/>
    </source>
</evidence>
<dbReference type="EMBL" id="JAUHPW010000005">
    <property type="protein sequence ID" value="MDN4475743.1"/>
    <property type="molecule type" value="Genomic_DNA"/>
</dbReference>
<accession>A0ABT8G9E2</accession>
<dbReference type="RefSeq" id="WP_301133106.1">
    <property type="nucleotide sequence ID" value="NZ_JAUHPW010000005.1"/>
</dbReference>
<organism evidence="1 2">
    <name type="scientific">Demequina litoralis</name>
    <dbReference type="NCBI Taxonomy" id="3051660"/>
    <lineage>
        <taxon>Bacteria</taxon>
        <taxon>Bacillati</taxon>
        <taxon>Actinomycetota</taxon>
        <taxon>Actinomycetes</taxon>
        <taxon>Micrococcales</taxon>
        <taxon>Demequinaceae</taxon>
        <taxon>Demequina</taxon>
    </lineage>
</organism>
<dbReference type="Proteomes" id="UP001172728">
    <property type="component" value="Unassembled WGS sequence"/>
</dbReference>
<reference evidence="1" key="1">
    <citation type="submission" date="2023-06" db="EMBL/GenBank/DDBJ databases">
        <title>Sysu t00192.</title>
        <authorList>
            <person name="Gao L."/>
            <person name="Fang B.-Z."/>
            <person name="Li W.-J."/>
        </authorList>
    </citation>
    <scope>NUCLEOTIDE SEQUENCE</scope>
    <source>
        <strain evidence="1">SYSU T00192</strain>
    </source>
</reference>
<protein>
    <submittedName>
        <fullName evidence="1">Uncharacterized protein</fullName>
    </submittedName>
</protein>
<sequence length="260" mass="26405">MTDDLRGMLLDSLDKESRRFAAEHRGEESALYEHAIRPRRAWRRAAEATGALAVAGAVAVGAVLVTGPRGSIEPAPPAATPTDALLARDWMVLGADVDPDGTAAALADVWGAGIVDVPACAELDTYARLAGRADLGGEPVPLGTVVSSSGPADDPVNGVYARSFATAEDAAAYLDTVDSSATLCAQAAADDGLDVTVADVGIAATAGTGVRIDVADPGAEGAWRLWVHVQGSEAVAVVTEPHADDLAAQAIRAWFTAAAG</sequence>